<protein>
    <submittedName>
        <fullName evidence="2">Uncharacterized protein</fullName>
    </submittedName>
</protein>
<keyword evidence="3" id="KW-1185">Reference proteome</keyword>
<accession>A0ABR4P4H6</accession>
<dbReference type="Proteomes" id="UP001629113">
    <property type="component" value="Unassembled WGS sequence"/>
</dbReference>
<reference evidence="2 3" key="1">
    <citation type="submission" date="2024-06" db="EMBL/GenBank/DDBJ databases">
        <title>Complete genome of Phlyctema vagabunda strain 19-DSS-EL-015.</title>
        <authorList>
            <person name="Fiorenzani C."/>
        </authorList>
    </citation>
    <scope>NUCLEOTIDE SEQUENCE [LARGE SCALE GENOMIC DNA]</scope>
    <source>
        <strain evidence="2 3">19-DSS-EL-015</strain>
    </source>
</reference>
<evidence type="ECO:0000313" key="2">
    <source>
        <dbReference type="EMBL" id="KAL3418196.1"/>
    </source>
</evidence>
<organism evidence="2 3">
    <name type="scientific">Phlyctema vagabunda</name>
    <dbReference type="NCBI Taxonomy" id="108571"/>
    <lineage>
        <taxon>Eukaryota</taxon>
        <taxon>Fungi</taxon>
        <taxon>Dikarya</taxon>
        <taxon>Ascomycota</taxon>
        <taxon>Pezizomycotina</taxon>
        <taxon>Leotiomycetes</taxon>
        <taxon>Helotiales</taxon>
        <taxon>Dermateaceae</taxon>
        <taxon>Phlyctema</taxon>
    </lineage>
</organism>
<feature type="compositionally biased region" description="Basic and acidic residues" evidence="1">
    <location>
        <begin position="36"/>
        <end position="47"/>
    </location>
</feature>
<sequence>MFSRLAREKEERAAAVNVNLSATGSTADQRNAHASRLQDEHGTEKAGNELCGDNAHASQVQDERDAEKAGNERRGDNARVSNQASKCAKSIDPSLTNAPSNESASKPTAMSPLAWPFSELPRLDKAVTNEAIQMLVPWDYDPNADPAPVKD</sequence>
<comment type="caution">
    <text evidence="2">The sequence shown here is derived from an EMBL/GenBank/DDBJ whole genome shotgun (WGS) entry which is preliminary data.</text>
</comment>
<feature type="compositionally biased region" description="Polar residues" evidence="1">
    <location>
        <begin position="18"/>
        <end position="29"/>
    </location>
</feature>
<evidence type="ECO:0000256" key="1">
    <source>
        <dbReference type="SAM" id="MobiDB-lite"/>
    </source>
</evidence>
<name>A0ABR4P4H6_9HELO</name>
<dbReference type="EMBL" id="JBFCZG010000009">
    <property type="protein sequence ID" value="KAL3418196.1"/>
    <property type="molecule type" value="Genomic_DNA"/>
</dbReference>
<evidence type="ECO:0000313" key="3">
    <source>
        <dbReference type="Proteomes" id="UP001629113"/>
    </source>
</evidence>
<feature type="compositionally biased region" description="Basic and acidic residues" evidence="1">
    <location>
        <begin position="61"/>
        <end position="77"/>
    </location>
</feature>
<feature type="region of interest" description="Disordered" evidence="1">
    <location>
        <begin position="1"/>
        <end position="112"/>
    </location>
</feature>
<gene>
    <name evidence="2" type="ORF">PVAG01_09911</name>
</gene>
<feature type="compositionally biased region" description="Basic and acidic residues" evidence="1">
    <location>
        <begin position="1"/>
        <end position="13"/>
    </location>
</feature>
<feature type="compositionally biased region" description="Polar residues" evidence="1">
    <location>
        <begin position="93"/>
        <end position="108"/>
    </location>
</feature>
<proteinExistence type="predicted"/>